<dbReference type="Proteomes" id="UP000009888">
    <property type="component" value="Unassembled WGS sequence"/>
</dbReference>
<proteinExistence type="predicted"/>
<name>K9EHL3_9ACTO</name>
<dbReference type="eggNOG" id="ENOG5031IK6">
    <property type="taxonomic scope" value="Bacteria"/>
</dbReference>
<accession>K9EHL3</accession>
<comment type="caution">
    <text evidence="1">The sequence shown here is derived from an EMBL/GenBank/DDBJ whole genome shotgun (WGS) entry which is preliminary data.</text>
</comment>
<evidence type="ECO:0000313" key="1">
    <source>
        <dbReference type="EMBL" id="EKU95336.1"/>
    </source>
</evidence>
<organism evidence="1 2">
    <name type="scientific">Actinobaculum massiliense ACS-171-V-Col2</name>
    <dbReference type="NCBI Taxonomy" id="883066"/>
    <lineage>
        <taxon>Bacteria</taxon>
        <taxon>Bacillati</taxon>
        <taxon>Actinomycetota</taxon>
        <taxon>Actinomycetes</taxon>
        <taxon>Actinomycetales</taxon>
        <taxon>Actinomycetaceae</taxon>
        <taxon>Actinobaculum</taxon>
    </lineage>
</organism>
<dbReference type="EMBL" id="AGWL01000003">
    <property type="protein sequence ID" value="EKU95336.1"/>
    <property type="molecule type" value="Genomic_DNA"/>
</dbReference>
<sequence>MEWGHGYGQNVPGKTEFPERWTEEDIDLVLAETWENPTAVRYDGDRRTVRRVIDGVLVEVSVFDSAIGASGFEFRNYHAVGGRGVFC</sequence>
<reference evidence="1 2" key="1">
    <citation type="submission" date="2012-09" db="EMBL/GenBank/DDBJ databases">
        <title>The Genome Sequence of Actinobaculum massiliae ACS-171-V-COL2.</title>
        <authorList>
            <consortium name="The Broad Institute Genome Sequencing Platform"/>
            <person name="Earl A."/>
            <person name="Ward D."/>
            <person name="Feldgarden M."/>
            <person name="Gevers D."/>
            <person name="Saerens B."/>
            <person name="Vaneechoutte M."/>
            <person name="Walker B."/>
            <person name="Young S.K."/>
            <person name="Zeng Q."/>
            <person name="Gargeya S."/>
            <person name="Fitzgerald M."/>
            <person name="Haas B."/>
            <person name="Abouelleil A."/>
            <person name="Alvarado L."/>
            <person name="Arachchi H.M."/>
            <person name="Berlin A."/>
            <person name="Chapman S.B."/>
            <person name="Goldberg J."/>
            <person name="Griggs A."/>
            <person name="Gujja S."/>
            <person name="Hansen M."/>
            <person name="Howarth C."/>
            <person name="Imamovic A."/>
            <person name="Larimer J."/>
            <person name="McCowen C."/>
            <person name="Montmayeur A."/>
            <person name="Murphy C."/>
            <person name="Neiman D."/>
            <person name="Pearson M."/>
            <person name="Priest M."/>
            <person name="Roberts A."/>
            <person name="Saif S."/>
            <person name="Shea T."/>
            <person name="Sisk P."/>
            <person name="Sykes S."/>
            <person name="Wortman J."/>
            <person name="Nusbaum C."/>
            <person name="Birren B."/>
        </authorList>
    </citation>
    <scope>NUCLEOTIDE SEQUENCE [LARGE SCALE GENOMIC DNA]</scope>
    <source>
        <strain evidence="2">ACS-171-V-Col2</strain>
    </source>
</reference>
<evidence type="ECO:0000313" key="2">
    <source>
        <dbReference type="Proteomes" id="UP000009888"/>
    </source>
</evidence>
<gene>
    <name evidence="1" type="ORF">HMPREF9233_00701</name>
</gene>
<protein>
    <submittedName>
        <fullName evidence="1">Uncharacterized protein</fullName>
    </submittedName>
</protein>
<keyword evidence="2" id="KW-1185">Reference proteome</keyword>
<dbReference type="RefSeq" id="WP_007000907.1">
    <property type="nucleotide sequence ID" value="NZ_JH992955.1"/>
</dbReference>
<dbReference type="AlphaFoldDB" id="K9EHL3"/>
<dbReference type="HOGENOM" id="CLU_161147_0_0_11"/>